<dbReference type="Proteomes" id="UP000271974">
    <property type="component" value="Unassembled WGS sequence"/>
</dbReference>
<dbReference type="GO" id="GO:0040029">
    <property type="term" value="P:epigenetic regulation of gene expression"/>
    <property type="evidence" value="ECO:0007669"/>
    <property type="project" value="TreeGrafter"/>
</dbReference>
<dbReference type="InterPro" id="IPR000286">
    <property type="entry name" value="HDACs"/>
</dbReference>
<evidence type="ECO:0000313" key="17">
    <source>
        <dbReference type="Proteomes" id="UP000271974"/>
    </source>
</evidence>
<comment type="subcellular location">
    <subcellularLocation>
        <location evidence="1">Nucleus</location>
    </subcellularLocation>
</comment>
<keyword evidence="4" id="KW-0678">Repressor</keyword>
<evidence type="ECO:0000256" key="2">
    <source>
        <dbReference type="ARBA" id="ARBA00005947"/>
    </source>
</evidence>
<sequence length="633" mass="69795">MASSVDALKQHNKSRDVEGMQNASARNVPFKSQQYDAVIKETQWPIIYSPEYNIAFCGLERLHPFDAGKWGRIFEFLKDAGMVRDDTIVMPDEATEQELLVVHTKRYLGELRLASFVEGITEWSMNVAAITEVPPVALLPNFIVQRKVLRPFRFQTSGTIMAGRLALERGWAINIGGGFHHCSATKGGGFCAYADITLCIKFAFEKLEGVAKAMIIDLDAHQGNGHERDFMNDKRVFILDVYNRSIYPHDGFAKRAIARRVELTPYTEDKTYLEAVRRHVEGALNEFEPHLVVYNAGTDILENDPLGCLSVTAQGIIERDQIVFQKCRTRGIPVLMVTSGGYQRQTARIVADSVLNLHSLGLITCDEAENAPLPELPLREDRLDPETTGTLPHSQSDGGLFARLRRSCLSRASSSSNSISSLTSPSGTAIPHSKGLQGANEIKKSRSVSELAEKNSRAPPTGDCAFEIGDGEDSDVPVDGGKETEGLVPGFSVKTSVVESVDSCIVEHNIVSTDDVCQREAGFDSFSPFIASQSHVSENQNLQEKLELRENASSPNKELETLVCDNNRDQSMNLFEALSTLKQVPPSDMETQVCKTNSSVFDITDKRSKTDEPRHHTSTSGHGSQDLDDQPSC</sequence>
<evidence type="ECO:0000256" key="8">
    <source>
        <dbReference type="ARBA" id="ARBA00023163"/>
    </source>
</evidence>
<evidence type="ECO:0000256" key="3">
    <source>
        <dbReference type="ARBA" id="ARBA00012111"/>
    </source>
</evidence>
<dbReference type="OrthoDB" id="437693at2759"/>
<accession>A0A3S1H5Y9</accession>
<reference evidence="16 17" key="1">
    <citation type="submission" date="2019-01" db="EMBL/GenBank/DDBJ databases">
        <title>A draft genome assembly of the solar-powered sea slug Elysia chlorotica.</title>
        <authorList>
            <person name="Cai H."/>
            <person name="Li Q."/>
            <person name="Fang X."/>
            <person name="Li J."/>
            <person name="Curtis N.E."/>
            <person name="Altenburger A."/>
            <person name="Shibata T."/>
            <person name="Feng M."/>
            <person name="Maeda T."/>
            <person name="Schwartz J.A."/>
            <person name="Shigenobu S."/>
            <person name="Lundholm N."/>
            <person name="Nishiyama T."/>
            <person name="Yang H."/>
            <person name="Hasebe M."/>
            <person name="Li S."/>
            <person name="Pierce S.K."/>
            <person name="Wang J."/>
        </authorList>
    </citation>
    <scope>NUCLEOTIDE SEQUENCE [LARGE SCALE GENOMIC DNA]</scope>
    <source>
        <strain evidence="16">EC2010</strain>
        <tissue evidence="16">Whole organism of an adult</tissue>
    </source>
</reference>
<dbReference type="EMBL" id="RQTK01001000">
    <property type="protein sequence ID" value="RUS72923.1"/>
    <property type="molecule type" value="Genomic_DNA"/>
</dbReference>
<dbReference type="Pfam" id="PF00850">
    <property type="entry name" value="Hist_deacetyl"/>
    <property type="match status" value="1"/>
</dbReference>
<evidence type="ECO:0000256" key="7">
    <source>
        <dbReference type="ARBA" id="ARBA00023015"/>
    </source>
</evidence>
<dbReference type="PRINTS" id="PR01270">
    <property type="entry name" value="HDASUPER"/>
</dbReference>
<name>A0A3S1H5Y9_ELYCH</name>
<keyword evidence="5" id="KW-0378">Hydrolase</keyword>
<feature type="region of interest" description="Disordered" evidence="14">
    <location>
        <begin position="1"/>
        <end position="23"/>
    </location>
</feature>
<feature type="region of interest" description="Disordered" evidence="14">
    <location>
        <begin position="373"/>
        <end position="398"/>
    </location>
</feature>
<evidence type="ECO:0000259" key="15">
    <source>
        <dbReference type="Pfam" id="PF00850"/>
    </source>
</evidence>
<dbReference type="EC" id="3.5.1.98" evidence="3"/>
<keyword evidence="9" id="KW-0539">Nucleus</keyword>
<feature type="region of interest" description="Disordered" evidence="14">
    <location>
        <begin position="414"/>
        <end position="473"/>
    </location>
</feature>
<dbReference type="PANTHER" id="PTHR10625:SF23">
    <property type="entry name" value="HISTONE DEACETYLASE 11"/>
    <property type="match status" value="1"/>
</dbReference>
<evidence type="ECO:0000256" key="5">
    <source>
        <dbReference type="ARBA" id="ARBA00022801"/>
    </source>
</evidence>
<dbReference type="InterPro" id="IPR044150">
    <property type="entry name" value="HDAC_classIV"/>
</dbReference>
<evidence type="ECO:0000256" key="9">
    <source>
        <dbReference type="ARBA" id="ARBA00023242"/>
    </source>
</evidence>
<dbReference type="FunFam" id="3.40.800.20:FF:000009">
    <property type="entry name" value="Histone deacetylase 11"/>
    <property type="match status" value="1"/>
</dbReference>
<dbReference type="GO" id="GO:0000118">
    <property type="term" value="C:histone deacetylase complex"/>
    <property type="evidence" value="ECO:0007669"/>
    <property type="project" value="TreeGrafter"/>
</dbReference>
<dbReference type="AlphaFoldDB" id="A0A3S1H5Y9"/>
<protein>
    <recommendedName>
        <fullName evidence="13">Histone deacetylase 11</fullName>
        <ecNumber evidence="3">3.5.1.98</ecNumber>
    </recommendedName>
</protein>
<feature type="compositionally biased region" description="Polar residues" evidence="14">
    <location>
        <begin position="387"/>
        <end position="397"/>
    </location>
</feature>
<evidence type="ECO:0000256" key="11">
    <source>
        <dbReference type="ARBA" id="ARBA00059784"/>
    </source>
</evidence>
<comment type="similarity">
    <text evidence="2">Belongs to the histone deacetylase family.</text>
</comment>
<evidence type="ECO:0000256" key="14">
    <source>
        <dbReference type="SAM" id="MobiDB-lite"/>
    </source>
</evidence>
<comment type="catalytic activity">
    <reaction evidence="10">
        <text>N(6)-acetyl-L-lysyl-[histone] + H2O = L-lysyl-[histone] + acetate</text>
        <dbReference type="Rhea" id="RHEA:58196"/>
        <dbReference type="Rhea" id="RHEA-COMP:9845"/>
        <dbReference type="Rhea" id="RHEA-COMP:11338"/>
        <dbReference type="ChEBI" id="CHEBI:15377"/>
        <dbReference type="ChEBI" id="CHEBI:29969"/>
        <dbReference type="ChEBI" id="CHEBI:30089"/>
        <dbReference type="ChEBI" id="CHEBI:61930"/>
        <dbReference type="EC" id="3.5.1.98"/>
    </reaction>
</comment>
<comment type="caution">
    <text evidence="16">The sequence shown here is derived from an EMBL/GenBank/DDBJ whole genome shotgun (WGS) entry which is preliminary data.</text>
</comment>
<proteinExistence type="inferred from homology"/>
<feature type="compositionally biased region" description="Basic and acidic residues" evidence="14">
    <location>
        <begin position="604"/>
        <end position="615"/>
    </location>
</feature>
<dbReference type="STRING" id="188477.A0A3S1H5Y9"/>
<keyword evidence="7" id="KW-0805">Transcription regulation</keyword>
<keyword evidence="6" id="KW-0156">Chromatin regulator</keyword>
<keyword evidence="17" id="KW-1185">Reference proteome</keyword>
<comment type="subunit">
    <text evidence="12">Interacts with HDAC6.</text>
</comment>
<dbReference type="InterPro" id="IPR023696">
    <property type="entry name" value="Ureohydrolase_dom_sf"/>
</dbReference>
<evidence type="ECO:0000313" key="16">
    <source>
        <dbReference type="EMBL" id="RUS72923.1"/>
    </source>
</evidence>
<evidence type="ECO:0000256" key="10">
    <source>
        <dbReference type="ARBA" id="ARBA00048287"/>
    </source>
</evidence>
<evidence type="ECO:0000256" key="6">
    <source>
        <dbReference type="ARBA" id="ARBA00022853"/>
    </source>
</evidence>
<gene>
    <name evidence="16" type="ORF">EGW08_019319</name>
</gene>
<feature type="domain" description="Histone deacetylase" evidence="15">
    <location>
        <begin position="63"/>
        <end position="354"/>
    </location>
</feature>
<feature type="region of interest" description="Disordered" evidence="14">
    <location>
        <begin position="604"/>
        <end position="633"/>
    </location>
</feature>
<dbReference type="InterPro" id="IPR023801">
    <property type="entry name" value="His_deacetylse_dom"/>
</dbReference>
<dbReference type="GO" id="GO:0141221">
    <property type="term" value="F:histone deacetylase activity, hydrolytic mechanism"/>
    <property type="evidence" value="ECO:0007669"/>
    <property type="project" value="UniProtKB-EC"/>
</dbReference>
<feature type="compositionally biased region" description="Low complexity" evidence="14">
    <location>
        <begin position="414"/>
        <end position="426"/>
    </location>
</feature>
<evidence type="ECO:0000256" key="12">
    <source>
        <dbReference type="ARBA" id="ARBA00065154"/>
    </source>
</evidence>
<comment type="function">
    <text evidence="11">Responsible for the deacetylation of lysine residues on the N-terminal part of the core histones (H2A, H2B, H3 and H4). Histone deacetylation gives a tag for epigenetic repression and plays an important role in transcriptional regulation, cell cycle progression and developmental events. Histone deacetylases act via the formation of large multiprotein complexes.</text>
</comment>
<dbReference type="InterPro" id="IPR037138">
    <property type="entry name" value="His_deacetylse_dom_sf"/>
</dbReference>
<dbReference type="SUPFAM" id="SSF52768">
    <property type="entry name" value="Arginase/deacetylase"/>
    <property type="match status" value="1"/>
</dbReference>
<organism evidence="16 17">
    <name type="scientific">Elysia chlorotica</name>
    <name type="common">Eastern emerald elysia</name>
    <name type="synonym">Sea slug</name>
    <dbReference type="NCBI Taxonomy" id="188477"/>
    <lineage>
        <taxon>Eukaryota</taxon>
        <taxon>Metazoa</taxon>
        <taxon>Spiralia</taxon>
        <taxon>Lophotrochozoa</taxon>
        <taxon>Mollusca</taxon>
        <taxon>Gastropoda</taxon>
        <taxon>Heterobranchia</taxon>
        <taxon>Euthyneura</taxon>
        <taxon>Panpulmonata</taxon>
        <taxon>Sacoglossa</taxon>
        <taxon>Placobranchoidea</taxon>
        <taxon>Plakobranchidae</taxon>
        <taxon>Elysia</taxon>
    </lineage>
</organism>
<evidence type="ECO:0000256" key="13">
    <source>
        <dbReference type="ARBA" id="ARBA00072450"/>
    </source>
</evidence>
<dbReference type="CDD" id="cd09993">
    <property type="entry name" value="HDAC_classIV"/>
    <property type="match status" value="1"/>
</dbReference>
<dbReference type="Gene3D" id="3.40.800.20">
    <property type="entry name" value="Histone deacetylase domain"/>
    <property type="match status" value="1"/>
</dbReference>
<evidence type="ECO:0000256" key="4">
    <source>
        <dbReference type="ARBA" id="ARBA00022491"/>
    </source>
</evidence>
<keyword evidence="8" id="KW-0804">Transcription</keyword>
<evidence type="ECO:0000256" key="1">
    <source>
        <dbReference type="ARBA" id="ARBA00004123"/>
    </source>
</evidence>
<dbReference type="PANTHER" id="PTHR10625">
    <property type="entry name" value="HISTONE DEACETYLASE HDAC1-RELATED"/>
    <property type="match status" value="1"/>
</dbReference>